<proteinExistence type="predicted"/>
<reference evidence="2 3" key="1">
    <citation type="submission" date="2016-06" db="EMBL/GenBank/DDBJ databases">
        <authorList>
            <person name="Kjaerup R.B."/>
            <person name="Dalgaard T.S."/>
            <person name="Juul-Madsen H.R."/>
        </authorList>
    </citation>
    <scope>NUCLEOTIDE SEQUENCE [LARGE SCALE GENOMIC DNA]</scope>
</reference>
<dbReference type="SMART" id="SM00225">
    <property type="entry name" value="BTB"/>
    <property type="match status" value="1"/>
</dbReference>
<keyword evidence="3" id="KW-1185">Reference proteome</keyword>
<protein>
    <recommendedName>
        <fullName evidence="1">BTB domain-containing protein</fullName>
    </recommendedName>
</protein>
<name>A0A1X7RP45_ZYMT9</name>
<dbReference type="InterPro" id="IPR011333">
    <property type="entry name" value="SKP1/BTB/POZ_sf"/>
</dbReference>
<dbReference type="PANTHER" id="PTHR47843">
    <property type="entry name" value="BTB DOMAIN-CONTAINING PROTEIN-RELATED"/>
    <property type="match status" value="1"/>
</dbReference>
<evidence type="ECO:0000313" key="3">
    <source>
        <dbReference type="Proteomes" id="UP000215127"/>
    </source>
</evidence>
<feature type="domain" description="BTB" evidence="1">
    <location>
        <begin position="22"/>
        <end position="99"/>
    </location>
</feature>
<dbReference type="Pfam" id="PF00651">
    <property type="entry name" value="BTB"/>
    <property type="match status" value="1"/>
</dbReference>
<dbReference type="PANTHER" id="PTHR47843:SF5">
    <property type="entry name" value="BTB_POZ DOMAIN PROTEIN"/>
    <property type="match status" value="1"/>
</dbReference>
<gene>
    <name evidence="2" type="ORF">ZT3D7_G4385</name>
</gene>
<sequence>MSSYKGALVDGLTEFLATGTLSDFTIKCGTQTFKVHKVVLAAQSEYFKAAVRGQFKESSNASIDLKAFDPAEPDYSCDDPLIVKAMIDFLYRHSYTFEHDLPPVPEKRKTARPAKHGKRRLVTPEPANTICMVEHAKVFAMACKYGIPELKREARDQFIEAVADHWSHESFAQAIEEVYHSTSEGVGELREVVVKTILDNHKLLEDKNVEAAISSIDGLAYNLLKQSAGRAPARSYERAITPIDLNDLFD</sequence>
<evidence type="ECO:0000313" key="2">
    <source>
        <dbReference type="EMBL" id="SMQ49234.1"/>
    </source>
</evidence>
<accession>A0A1X7RP45</accession>
<dbReference type="Gene3D" id="3.30.710.10">
    <property type="entry name" value="Potassium Channel Kv1.1, Chain A"/>
    <property type="match status" value="1"/>
</dbReference>
<dbReference type="PROSITE" id="PS50097">
    <property type="entry name" value="BTB"/>
    <property type="match status" value="1"/>
</dbReference>
<evidence type="ECO:0000259" key="1">
    <source>
        <dbReference type="PROSITE" id="PS50097"/>
    </source>
</evidence>
<dbReference type="SUPFAM" id="SSF54695">
    <property type="entry name" value="POZ domain"/>
    <property type="match status" value="1"/>
</dbReference>
<dbReference type="STRING" id="1276538.A0A1X7RP45"/>
<dbReference type="AlphaFoldDB" id="A0A1X7RP45"/>
<dbReference type="InterPro" id="IPR000210">
    <property type="entry name" value="BTB/POZ_dom"/>
</dbReference>
<dbReference type="Proteomes" id="UP000215127">
    <property type="component" value="Chromosome 3"/>
</dbReference>
<organism evidence="2 3">
    <name type="scientific">Zymoseptoria tritici (strain ST99CH_3D7)</name>
    <dbReference type="NCBI Taxonomy" id="1276538"/>
    <lineage>
        <taxon>Eukaryota</taxon>
        <taxon>Fungi</taxon>
        <taxon>Dikarya</taxon>
        <taxon>Ascomycota</taxon>
        <taxon>Pezizomycotina</taxon>
        <taxon>Dothideomycetes</taxon>
        <taxon>Dothideomycetidae</taxon>
        <taxon>Mycosphaerellales</taxon>
        <taxon>Mycosphaerellaceae</taxon>
        <taxon>Zymoseptoria</taxon>
    </lineage>
</organism>
<dbReference type="EMBL" id="LT853694">
    <property type="protein sequence ID" value="SMQ49234.1"/>
    <property type="molecule type" value="Genomic_DNA"/>
</dbReference>
<dbReference type="CDD" id="cd18186">
    <property type="entry name" value="BTB_POZ_ZBTB_KLHL-like"/>
    <property type="match status" value="1"/>
</dbReference>